<keyword evidence="1" id="KW-0472">Membrane</keyword>
<keyword evidence="1" id="KW-0812">Transmembrane</keyword>
<evidence type="ECO:0008006" key="4">
    <source>
        <dbReference type="Google" id="ProtNLM"/>
    </source>
</evidence>
<proteinExistence type="predicted"/>
<feature type="transmembrane region" description="Helical" evidence="1">
    <location>
        <begin position="48"/>
        <end position="71"/>
    </location>
</feature>
<evidence type="ECO:0000313" key="3">
    <source>
        <dbReference type="Proteomes" id="UP000624325"/>
    </source>
</evidence>
<protein>
    <recommendedName>
        <fullName evidence="4">PH domain-containing protein</fullName>
    </recommendedName>
</protein>
<evidence type="ECO:0000256" key="1">
    <source>
        <dbReference type="SAM" id="Phobius"/>
    </source>
</evidence>
<keyword evidence="3" id="KW-1185">Reference proteome</keyword>
<gene>
    <name evidence="2" type="ORF">Air01nite_12850</name>
</gene>
<name>A0ABQ4BXD4_9ACTN</name>
<organism evidence="2 3">
    <name type="scientific">Asanoa iriomotensis</name>
    <dbReference type="NCBI Taxonomy" id="234613"/>
    <lineage>
        <taxon>Bacteria</taxon>
        <taxon>Bacillati</taxon>
        <taxon>Actinomycetota</taxon>
        <taxon>Actinomycetes</taxon>
        <taxon>Micromonosporales</taxon>
        <taxon>Micromonosporaceae</taxon>
        <taxon>Asanoa</taxon>
    </lineage>
</organism>
<sequence length="141" mass="15772">MSDERARAARSRRSYRLLVLCWRGLLISAAVGAAAQILVASELIGRGIFLAVILPCVLLFVVCWFVVMVAFGRRSLSREDAVELARQHCIAQGYEWVAPVSVAWGLFRYGIRTNAEHRGGNFFATVDRRSGEIVRSSFARR</sequence>
<comment type="caution">
    <text evidence="2">The sequence shown here is derived from an EMBL/GenBank/DDBJ whole genome shotgun (WGS) entry which is preliminary data.</text>
</comment>
<dbReference type="RefSeq" id="WP_203700951.1">
    <property type="nucleotide sequence ID" value="NZ_BAAALU010000012.1"/>
</dbReference>
<keyword evidence="1" id="KW-1133">Transmembrane helix</keyword>
<evidence type="ECO:0000313" key="2">
    <source>
        <dbReference type="EMBL" id="GIF55190.1"/>
    </source>
</evidence>
<dbReference type="Proteomes" id="UP000624325">
    <property type="component" value="Unassembled WGS sequence"/>
</dbReference>
<dbReference type="EMBL" id="BONC01000006">
    <property type="protein sequence ID" value="GIF55190.1"/>
    <property type="molecule type" value="Genomic_DNA"/>
</dbReference>
<reference evidence="2 3" key="1">
    <citation type="submission" date="2021-01" db="EMBL/GenBank/DDBJ databases">
        <title>Whole genome shotgun sequence of Asanoa iriomotensis NBRC 100142.</title>
        <authorList>
            <person name="Komaki H."/>
            <person name="Tamura T."/>
        </authorList>
    </citation>
    <scope>NUCLEOTIDE SEQUENCE [LARGE SCALE GENOMIC DNA]</scope>
    <source>
        <strain evidence="2 3">NBRC 100142</strain>
    </source>
</reference>
<accession>A0ABQ4BXD4</accession>